<proteinExistence type="predicted"/>
<dbReference type="InterPro" id="IPR006680">
    <property type="entry name" value="Amidohydro-rel"/>
</dbReference>
<protein>
    <submittedName>
        <fullName evidence="4">Cytosine deaminase</fullName>
    </submittedName>
</protein>
<dbReference type="PANTHER" id="PTHR32027">
    <property type="entry name" value="CYTOSINE DEAMINASE"/>
    <property type="match status" value="1"/>
</dbReference>
<evidence type="ECO:0000313" key="4">
    <source>
        <dbReference type="EMBL" id="KYC45996.1"/>
    </source>
</evidence>
<dbReference type="Proteomes" id="UP000075398">
    <property type="component" value="Unassembled WGS sequence"/>
</dbReference>
<keyword evidence="1" id="KW-0479">Metal-binding</keyword>
<dbReference type="InterPro" id="IPR032466">
    <property type="entry name" value="Metal_Hydrolase"/>
</dbReference>
<evidence type="ECO:0000313" key="5">
    <source>
        <dbReference type="Proteomes" id="UP000075398"/>
    </source>
</evidence>
<keyword evidence="2" id="KW-0378">Hydrolase</keyword>
<dbReference type="EMBL" id="LNGC01000219">
    <property type="protein sequence ID" value="KYC45996.1"/>
    <property type="molecule type" value="Genomic_DNA"/>
</dbReference>
<organism evidence="4 5">
    <name type="scientific">Candidatus Methanofastidiosum methylothiophilum</name>
    <dbReference type="NCBI Taxonomy" id="1705564"/>
    <lineage>
        <taxon>Archaea</taxon>
        <taxon>Methanobacteriati</taxon>
        <taxon>Methanobacteriota</taxon>
        <taxon>Stenosarchaea group</taxon>
        <taxon>Candidatus Methanofastidiosia</taxon>
        <taxon>Candidatus Methanofastidiosales</taxon>
        <taxon>Candidatus Methanofastidiosaceae</taxon>
        <taxon>Candidatus Methanofastidiosum</taxon>
    </lineage>
</organism>
<sequence>MSEFSLVIKNARINDTTISDIGINNGKIEKIGKLNNGKTYIDANKHYVINGFVNSHCHLDKSNLLDKMTEDHLGKTLEENRLLLKKLKSSYSESDIEKRATDTIEKMLSKGITAIRTQVDVDPTAGVVPIKSLLKLREKYKDRVYIQIAAFPQEGVVDEAKRDLMERAMELGADVVGGLPLVEAKGNEKRHLEILFELAKKYNKNLDIQVDETNDPRMAILPEVIKKTKEENFNGRVTVTHAIALSRLPTEKAKEIIEQMKALRINVIVTPSANMITRFAEVSDLWIRPSNSITRVTELYDNGINVALGTDNVRDIFYPFGNCSMIRELHMLVSATRMTTRDYIDAAISMATTNGAKLLGLNYGIEEGRQADIIITDGTSKLDILNSDETIPCVIKNGNILFLDKNRLERGSN</sequence>
<accession>A0A150ILV6</accession>
<feature type="domain" description="Amidohydrolase-related" evidence="3">
    <location>
        <begin position="48"/>
        <end position="400"/>
    </location>
</feature>
<dbReference type="Gene3D" id="2.30.40.10">
    <property type="entry name" value="Urease, subunit C, domain 1"/>
    <property type="match status" value="1"/>
</dbReference>
<dbReference type="SUPFAM" id="SSF51556">
    <property type="entry name" value="Metallo-dependent hydrolases"/>
    <property type="match status" value="1"/>
</dbReference>
<comment type="caution">
    <text evidence="4">The sequence shown here is derived from an EMBL/GenBank/DDBJ whole genome shotgun (WGS) entry which is preliminary data.</text>
</comment>
<reference evidence="4 5" key="1">
    <citation type="journal article" date="2016" name="ISME J.">
        <title>Chasing the elusive Euryarchaeota class WSA2: genomes reveal a uniquely fastidious methyl-reducing methanogen.</title>
        <authorList>
            <person name="Nobu M.K."/>
            <person name="Narihiro T."/>
            <person name="Kuroda K."/>
            <person name="Mei R."/>
            <person name="Liu W.T."/>
        </authorList>
    </citation>
    <scope>NUCLEOTIDE SEQUENCE [LARGE SCALE GENOMIC DNA]</scope>
    <source>
        <strain evidence="4">U1lsi0528_Bin055</strain>
    </source>
</reference>
<dbReference type="PANTHER" id="PTHR32027:SF9">
    <property type="entry name" value="BLL3847 PROTEIN"/>
    <property type="match status" value="1"/>
</dbReference>
<gene>
    <name evidence="4" type="ORF">AMQ22_02175</name>
</gene>
<dbReference type="InterPro" id="IPR052349">
    <property type="entry name" value="Metallo-hydrolase_Enzymes"/>
</dbReference>
<dbReference type="CDD" id="cd01293">
    <property type="entry name" value="Bact_CD"/>
    <property type="match status" value="1"/>
</dbReference>
<evidence type="ECO:0000259" key="3">
    <source>
        <dbReference type="Pfam" id="PF01979"/>
    </source>
</evidence>
<evidence type="ECO:0000256" key="1">
    <source>
        <dbReference type="ARBA" id="ARBA00022723"/>
    </source>
</evidence>
<dbReference type="GO" id="GO:0016814">
    <property type="term" value="F:hydrolase activity, acting on carbon-nitrogen (but not peptide) bonds, in cyclic amidines"/>
    <property type="evidence" value="ECO:0007669"/>
    <property type="project" value="TreeGrafter"/>
</dbReference>
<dbReference type="GO" id="GO:0046872">
    <property type="term" value="F:metal ion binding"/>
    <property type="evidence" value="ECO:0007669"/>
    <property type="project" value="UniProtKB-KW"/>
</dbReference>
<dbReference type="FunFam" id="3.20.20.140:FF:000019">
    <property type="entry name" value="Cytosine deaminase"/>
    <property type="match status" value="1"/>
</dbReference>
<name>A0A150ILV6_9EURY</name>
<dbReference type="InterPro" id="IPR011059">
    <property type="entry name" value="Metal-dep_hydrolase_composite"/>
</dbReference>
<dbReference type="AlphaFoldDB" id="A0A150ILV6"/>
<dbReference type="STRING" id="1705564.APG08_00312"/>
<dbReference type="Pfam" id="PF01979">
    <property type="entry name" value="Amidohydro_1"/>
    <property type="match status" value="1"/>
</dbReference>
<dbReference type="Gene3D" id="3.20.20.140">
    <property type="entry name" value="Metal-dependent hydrolases"/>
    <property type="match status" value="1"/>
</dbReference>
<evidence type="ECO:0000256" key="2">
    <source>
        <dbReference type="ARBA" id="ARBA00022801"/>
    </source>
</evidence>
<dbReference type="SUPFAM" id="SSF51338">
    <property type="entry name" value="Composite domain of metallo-dependent hydrolases"/>
    <property type="match status" value="1"/>
</dbReference>